<sequence>MKLWIEERKLTPENLSLMQERANQIQVPADIGRLPNKISTGEGFSGFSADQWKTFVLIYATSITWDLLKEPDRRILANFVRACNILVCRIVPKNGLIEAHQRLVTMIKEIEKTYGPEKISPNLHLCMHLCECSLDYGPLYAFWCYSMERMNGLLGSYHNSNRKIEQEIMKIIQYNTVLDEFTTYADQNSQLHESLEILKPKDLVGSLSAYNEYSDEEYRAFRLLSANIEEGAAFGFEPFPGSFLGPLKKDVILQQDFLQLLADFYCNTYNDKHFVPLSRIHNAPECSIPVLPKANQFSRLRIGTEIFGSTLSSRYAKSANILARFILKDDTVDTYPGQIQFFFEHTIYLPEGPRTHYLVYVRWYMSAGNKIRFHCRIDNDNNSCNIELWKPEFYEIGRDCIIPIHNILCRCVIGRFEVGQRNPRKYISIVPLNRKFHI</sequence>
<dbReference type="PANTHER" id="PTHR46579">
    <property type="entry name" value="F5/8 TYPE C DOMAIN-CONTAINING PROTEIN-RELATED"/>
    <property type="match status" value="1"/>
</dbReference>
<dbReference type="VEuPathDB" id="FungiDB:RhiirA1_472608"/>
<dbReference type="EMBL" id="LLXI01003705">
    <property type="protein sequence ID" value="PKY59687.1"/>
    <property type="molecule type" value="Genomic_DNA"/>
</dbReference>
<dbReference type="Proteomes" id="UP000234323">
    <property type="component" value="Unassembled WGS sequence"/>
</dbReference>
<evidence type="ECO:0008006" key="3">
    <source>
        <dbReference type="Google" id="ProtNLM"/>
    </source>
</evidence>
<dbReference type="VEuPathDB" id="FungiDB:RhiirFUN_015835"/>
<comment type="caution">
    <text evidence="1">The sequence shown here is derived from an EMBL/GenBank/DDBJ whole genome shotgun (WGS) entry which is preliminary data.</text>
</comment>
<dbReference type="VEuPathDB" id="FungiDB:RhiirFUN_020100"/>
<dbReference type="PANTHER" id="PTHR46579:SF2">
    <property type="entry name" value="C2H2-TYPE DOMAIN-CONTAINING PROTEIN"/>
    <property type="match status" value="1"/>
</dbReference>
<proteinExistence type="predicted"/>
<reference evidence="1 2" key="1">
    <citation type="submission" date="2015-10" db="EMBL/GenBank/DDBJ databases">
        <title>Genome analyses suggest a sexual origin of heterokaryosis in a supposedly ancient asexual fungus.</title>
        <authorList>
            <person name="Ropars J."/>
            <person name="Sedzielewska K."/>
            <person name="Noel J."/>
            <person name="Charron P."/>
            <person name="Farinelli L."/>
            <person name="Marton T."/>
            <person name="Kruger M."/>
            <person name="Pelin A."/>
            <person name="Brachmann A."/>
            <person name="Corradi N."/>
        </authorList>
    </citation>
    <scope>NUCLEOTIDE SEQUENCE [LARGE SCALE GENOMIC DNA]</scope>
    <source>
        <strain evidence="1 2">A4</strain>
    </source>
</reference>
<keyword evidence="2" id="KW-1185">Reference proteome</keyword>
<evidence type="ECO:0000313" key="1">
    <source>
        <dbReference type="EMBL" id="PKY59687.1"/>
    </source>
</evidence>
<protein>
    <recommendedName>
        <fullName evidence="3">Transposase domain-containing protein</fullName>
    </recommendedName>
</protein>
<evidence type="ECO:0000313" key="2">
    <source>
        <dbReference type="Proteomes" id="UP000234323"/>
    </source>
</evidence>
<accession>A0A2I1HLD4</accession>
<dbReference type="AlphaFoldDB" id="A0A2I1HLD4"/>
<dbReference type="VEuPathDB" id="FungiDB:FUN_000713"/>
<name>A0A2I1HLD4_9GLOM</name>
<gene>
    <name evidence="1" type="ORF">RhiirA4_430593</name>
</gene>
<organism evidence="1 2">
    <name type="scientific">Rhizophagus irregularis</name>
    <dbReference type="NCBI Taxonomy" id="588596"/>
    <lineage>
        <taxon>Eukaryota</taxon>
        <taxon>Fungi</taxon>
        <taxon>Fungi incertae sedis</taxon>
        <taxon>Mucoromycota</taxon>
        <taxon>Glomeromycotina</taxon>
        <taxon>Glomeromycetes</taxon>
        <taxon>Glomerales</taxon>
        <taxon>Glomeraceae</taxon>
        <taxon>Rhizophagus</taxon>
    </lineage>
</organism>